<dbReference type="PANTHER" id="PTHR37984:SF5">
    <property type="entry name" value="PROTEIN NYNRIN-LIKE"/>
    <property type="match status" value="1"/>
</dbReference>
<dbReference type="SUPFAM" id="SSF50630">
    <property type="entry name" value="Acid proteases"/>
    <property type="match status" value="1"/>
</dbReference>
<evidence type="ECO:0000256" key="5">
    <source>
        <dbReference type="ARBA" id="ARBA00022759"/>
    </source>
</evidence>
<keyword evidence="6" id="KW-0378">Hydrolase</keyword>
<dbReference type="CDD" id="cd09274">
    <property type="entry name" value="RNase_HI_RT_Ty3"/>
    <property type="match status" value="1"/>
</dbReference>
<dbReference type="InterPro" id="IPR043502">
    <property type="entry name" value="DNA/RNA_pol_sf"/>
</dbReference>
<dbReference type="GO" id="GO:0016787">
    <property type="term" value="F:hydrolase activity"/>
    <property type="evidence" value="ECO:0007669"/>
    <property type="project" value="UniProtKB-KW"/>
</dbReference>
<evidence type="ECO:0000256" key="6">
    <source>
        <dbReference type="ARBA" id="ARBA00022801"/>
    </source>
</evidence>
<dbReference type="CDD" id="cd01647">
    <property type="entry name" value="RT_LTR"/>
    <property type="match status" value="1"/>
</dbReference>
<dbReference type="GO" id="GO:0003964">
    <property type="term" value="F:RNA-directed DNA polymerase activity"/>
    <property type="evidence" value="ECO:0007669"/>
    <property type="project" value="UniProtKB-KW"/>
</dbReference>
<reference evidence="13" key="1">
    <citation type="journal article" date="2007" name="PLoS ONE">
        <title>The first genome sequence of an elite grapevine cultivar (Pinot noir Vitis vinifera L.): coping with a highly heterozygous genome.</title>
        <authorList>
            <person name="Velasco R."/>
            <person name="Zharkikh A."/>
            <person name="Troggio M."/>
            <person name="Cartwright D.A."/>
            <person name="Cestaro A."/>
            <person name="Pruss D."/>
            <person name="Pindo M."/>
            <person name="FitzGerald L.M."/>
            <person name="Vezzulli S."/>
            <person name="Reid J."/>
            <person name="Malacarne G."/>
            <person name="Iliev D."/>
            <person name="Coppola G."/>
            <person name="Wardell B."/>
            <person name="Micheletti D."/>
            <person name="Macalma T."/>
            <person name="Facci M."/>
            <person name="Mitchell J.T."/>
            <person name="Perazzolli M."/>
            <person name="Eldredge G."/>
            <person name="Gatto P."/>
            <person name="Oyzerski R."/>
            <person name="Moretto M."/>
            <person name="Gutin N."/>
            <person name="Stefanini M."/>
            <person name="Chen Y."/>
            <person name="Segala C."/>
            <person name="Davenport C."/>
            <person name="Dematte L."/>
            <person name="Mraz A."/>
            <person name="Battilana J."/>
            <person name="Stormo K."/>
            <person name="Costa F."/>
            <person name="Tao Q."/>
            <person name="Si-Ammour A."/>
            <person name="Harkins T."/>
            <person name="Lackey A."/>
            <person name="Perbost C."/>
            <person name="Taillon B."/>
            <person name="Stella A."/>
            <person name="Solovyev V."/>
            <person name="Fawcett J.A."/>
            <person name="Sterck L."/>
            <person name="Vandepoele K."/>
            <person name="Grando S.M."/>
            <person name="Toppo S."/>
            <person name="Moser C."/>
            <person name="Lanchbury J."/>
            <person name="Bogden R."/>
            <person name="Skolnick M."/>
            <person name="Sgaramella V."/>
            <person name="Bhatnagar S.K."/>
            <person name="Fontana P."/>
            <person name="Gutin A."/>
            <person name="Van de Peer Y."/>
            <person name="Salamini F."/>
            <person name="Viola R."/>
        </authorList>
    </citation>
    <scope>NUCLEOTIDE SEQUENCE</scope>
</reference>
<feature type="domain" description="Retrotransposon gag" evidence="11">
    <location>
        <begin position="87"/>
        <end position="178"/>
    </location>
</feature>
<dbReference type="InterPro" id="IPR036397">
    <property type="entry name" value="RNaseH_sf"/>
</dbReference>
<dbReference type="EMBL" id="AM477733">
    <property type="protein sequence ID" value="CAN77452.1"/>
    <property type="molecule type" value="Genomic_DNA"/>
</dbReference>
<dbReference type="Pfam" id="PF17917">
    <property type="entry name" value="RT_RNaseH"/>
    <property type="match status" value="1"/>
</dbReference>
<name>A5C0H6_VITVI</name>
<dbReference type="InterPro" id="IPR012337">
    <property type="entry name" value="RNaseH-like_sf"/>
</dbReference>
<protein>
    <recommendedName>
        <fullName evidence="1">RNA-directed DNA polymerase</fullName>
        <ecNumber evidence="1">2.7.7.49</ecNumber>
    </recommendedName>
</protein>
<dbReference type="GO" id="GO:0003676">
    <property type="term" value="F:nucleic acid binding"/>
    <property type="evidence" value="ECO:0007669"/>
    <property type="project" value="InterPro"/>
</dbReference>
<keyword evidence="3" id="KW-0548">Nucleotidyltransferase</keyword>
<keyword evidence="5" id="KW-0255">Endonuclease</keyword>
<dbReference type="InterPro" id="IPR043128">
    <property type="entry name" value="Rev_trsase/Diguanyl_cyclase"/>
</dbReference>
<feature type="coiled-coil region" evidence="8">
    <location>
        <begin position="344"/>
        <end position="371"/>
    </location>
</feature>
<evidence type="ECO:0000256" key="2">
    <source>
        <dbReference type="ARBA" id="ARBA00022679"/>
    </source>
</evidence>
<proteinExistence type="predicted"/>
<evidence type="ECO:0000313" key="13">
    <source>
        <dbReference type="EMBL" id="CAN77452.1"/>
    </source>
</evidence>
<dbReference type="CDD" id="cd00303">
    <property type="entry name" value="retropepsin_like"/>
    <property type="match status" value="1"/>
</dbReference>
<evidence type="ECO:0000256" key="3">
    <source>
        <dbReference type="ARBA" id="ARBA00022695"/>
    </source>
</evidence>
<dbReference type="FunFam" id="3.10.20.370:FF:000001">
    <property type="entry name" value="Retrovirus-related Pol polyprotein from transposon 17.6-like protein"/>
    <property type="match status" value="1"/>
</dbReference>
<dbReference type="InterPro" id="IPR000477">
    <property type="entry name" value="RT_dom"/>
</dbReference>
<feature type="domain" description="Reverse transcriptase RNase H-like" evidence="12">
    <location>
        <begin position="958"/>
        <end position="1057"/>
    </location>
</feature>
<feature type="domain" description="Reverse transcriptase" evidence="10">
    <location>
        <begin position="787"/>
        <end position="884"/>
    </location>
</feature>
<dbReference type="InterPro" id="IPR041373">
    <property type="entry name" value="RT_RNaseH"/>
</dbReference>
<dbReference type="Pfam" id="PF03732">
    <property type="entry name" value="Retrotrans_gag"/>
    <property type="match status" value="1"/>
</dbReference>
<keyword evidence="8" id="KW-0175">Coiled coil</keyword>
<dbReference type="SUPFAM" id="SSF56672">
    <property type="entry name" value="DNA/RNA polymerases"/>
    <property type="match status" value="1"/>
</dbReference>
<keyword evidence="7" id="KW-0695">RNA-directed DNA polymerase</keyword>
<dbReference type="Pfam" id="PF00078">
    <property type="entry name" value="RVT_1"/>
    <property type="match status" value="1"/>
</dbReference>
<accession>A5C0H6</accession>
<evidence type="ECO:0000259" key="10">
    <source>
        <dbReference type="Pfam" id="PF00078"/>
    </source>
</evidence>
<dbReference type="Gene3D" id="3.30.70.270">
    <property type="match status" value="2"/>
</dbReference>
<evidence type="ECO:0000259" key="12">
    <source>
        <dbReference type="Pfam" id="PF17917"/>
    </source>
</evidence>
<organism evidence="13">
    <name type="scientific">Vitis vinifera</name>
    <name type="common">Grape</name>
    <dbReference type="NCBI Taxonomy" id="29760"/>
    <lineage>
        <taxon>Eukaryota</taxon>
        <taxon>Viridiplantae</taxon>
        <taxon>Streptophyta</taxon>
        <taxon>Embryophyta</taxon>
        <taxon>Tracheophyta</taxon>
        <taxon>Spermatophyta</taxon>
        <taxon>Magnoliopsida</taxon>
        <taxon>eudicotyledons</taxon>
        <taxon>Gunneridae</taxon>
        <taxon>Pentapetalae</taxon>
        <taxon>rosids</taxon>
        <taxon>Vitales</taxon>
        <taxon>Vitaceae</taxon>
        <taxon>Viteae</taxon>
        <taxon>Vitis</taxon>
    </lineage>
</organism>
<keyword evidence="4" id="KW-0540">Nuclease</keyword>
<dbReference type="EC" id="2.7.7.49" evidence="1"/>
<dbReference type="SUPFAM" id="SSF53098">
    <property type="entry name" value="Ribonuclease H-like"/>
    <property type="match status" value="1"/>
</dbReference>
<dbReference type="Gene3D" id="3.30.420.10">
    <property type="entry name" value="Ribonuclease H-like superfamily/Ribonuclease H"/>
    <property type="match status" value="1"/>
</dbReference>
<evidence type="ECO:0000256" key="4">
    <source>
        <dbReference type="ARBA" id="ARBA00022722"/>
    </source>
</evidence>
<feature type="region of interest" description="Disordered" evidence="9">
    <location>
        <begin position="421"/>
        <end position="443"/>
    </location>
</feature>
<evidence type="ECO:0000256" key="1">
    <source>
        <dbReference type="ARBA" id="ARBA00012493"/>
    </source>
</evidence>
<evidence type="ECO:0000256" key="7">
    <source>
        <dbReference type="ARBA" id="ARBA00022918"/>
    </source>
</evidence>
<feature type="region of interest" description="Disordered" evidence="9">
    <location>
        <begin position="1393"/>
        <end position="1427"/>
    </location>
</feature>
<evidence type="ECO:0000256" key="8">
    <source>
        <dbReference type="SAM" id="Coils"/>
    </source>
</evidence>
<dbReference type="InterPro" id="IPR050951">
    <property type="entry name" value="Retrovirus_Pol_polyprotein"/>
</dbReference>
<evidence type="ECO:0000259" key="11">
    <source>
        <dbReference type="Pfam" id="PF03732"/>
    </source>
</evidence>
<dbReference type="PANTHER" id="PTHR37984">
    <property type="entry name" value="PROTEIN CBG26694"/>
    <property type="match status" value="1"/>
</dbReference>
<gene>
    <name evidence="13" type="ORF">VITISV_010551</name>
</gene>
<dbReference type="InterPro" id="IPR021109">
    <property type="entry name" value="Peptidase_aspartic_dom_sf"/>
</dbReference>
<dbReference type="Gene3D" id="2.40.70.10">
    <property type="entry name" value="Acid Proteases"/>
    <property type="match status" value="1"/>
</dbReference>
<evidence type="ECO:0000256" key="9">
    <source>
        <dbReference type="SAM" id="MobiDB-lite"/>
    </source>
</evidence>
<dbReference type="Gene3D" id="3.10.10.10">
    <property type="entry name" value="HIV Type 1 Reverse Transcriptase, subunit A, domain 1"/>
    <property type="match status" value="1"/>
</dbReference>
<dbReference type="InterPro" id="IPR005162">
    <property type="entry name" value="Retrotrans_gag_dom"/>
</dbReference>
<keyword evidence="2" id="KW-0808">Transferase</keyword>
<dbReference type="GO" id="GO:0004519">
    <property type="term" value="F:endonuclease activity"/>
    <property type="evidence" value="ECO:0007669"/>
    <property type="project" value="UniProtKB-KW"/>
</dbReference>
<sequence length="1549" mass="178960">MPYWIRDSERRLVKIETPHETELELCVNVMEATPKDQHSQHAQEENFNAYRSMRDRIENPYAHIKEFEEVCNTFQEGEASIDLMRLKLFPFTLKDKAKIWLNSLRPRSIRTWTDLQAEFLKKSFPTHRTYGLKRQISNFLAKENEKFYECWERYMEAINACPQHGLDTWLLVSYFYDGDFMSKNPEEAMDFLSYVAEVSRGWDEPNAREVGRMKSQPNAPNAKAGMYTLKEDIDMKAKVAAMARRLEKLEMKKIRELQTISKTPMQAMLCSIFQSFEPLVEECPTIPTVREMFGDQANVIRQFKPNKNASYGNTYNSNWRNHPNFSWKPSAPQYTQPSQAPPQALNLEQAIVNLRKKIDNLQYSISRLTNLNIVQEKGKFPSQPHQNLKGIHEVEAQEGESSQVKEVKAVITLRSGKEVDLPTSKLEHEPESEAEKEKREEIKGKRKWNVQVSNETQRSGLSYHLTDDWRDVCGEALLDLGASVNLLPYSVYKKLGLGELKPTSITLSLADRSVKIPRGMIEDVLVQVDKFYYPMDFVVLDTDPVAKGTNYVPIILGRPFLATSNAIINCRNGKQFHPEEEEPEKVCMIDNLVDEHCDQKMLEDLNESLGDLDEGLPEPSNLLATLPPWKRREEILPLFNGEETQEAVKEDPPKLILKPLPTELKYAYLEENKQSPVEDCLLEVLRKCKKAIGWQISDLKGISSLVCTHHIYMEKEAKPVHQPQRRLNPHMQEVVRAEVLKLLQAGIIYPISDSPWVSPTQVVPKKSGITVVQNDKGEEVSTCLTSDQEKTTFTCPFGTYAYKRMPFGLCNAPETFQRCMLSIFSDMVERIMEVFMDDITIYGSVFDECLVNLEAVLNRCIEKDLVLNWEKCHFMVHQGIVLTHIISKQGIEVDKAKVELTIKLPSPTTVKRVRQFLGHAGFDKRFIKDFSKLARPLCELLLFLTTAPIVRAPNWLLPFEVMCDASDFVIGAVLGQREDGKPYVIYYASKTLNEAQRNYTTTEKELLVVVFALDKFCAYLVWSFIVVFTDHSALKYLLTKQDAKARLIRWILLLQEFNLQIKDKKGVENVVAEHLSRLAIAHNSHSLTINDDFPEESLMLMEVAPWYAHIANYLVTGEVPSEWKAQDKKHFFAKIHAYYWEEPFLFKYCVDQIIRKSYDRCQRLGKLTRRNMMPLNPILVVDLFYVWGIAFMRPFPMSFGYSYILVGTYGQFELANWEIKNILMKVVNTSRRDWYVKLHDSLWAYRTAYKTILGMFPYRLVYKKACHLPVEVEYKAWWSIKKLNMDLSRAGMKRFLDLNEMEELRNDAYNNSNNVKQRLKRWHDQLVSRKEFQKGQGVLLYDSKLHIFPGKLKSRWIGHFTIQQVYSNRVVELVNSNSTRSFKVNGHRLKPFMEPFSRDKTSGPGESSRPSQLDPWAPNDSQRPSSMSPEAIIKRPMVTAPPIDGNSDCRAKPFHSELYFDLKHLMTPREFFYPRMTLDFYQSMTTHGARSPIAIHFSIDGRQGILEARHVAEALHIPYEPVFSSSKFSRVVPCISVGHGPHLITGGPL</sequence>